<evidence type="ECO:0000313" key="3">
    <source>
        <dbReference type="Proteomes" id="UP001141327"/>
    </source>
</evidence>
<evidence type="ECO:0000256" key="1">
    <source>
        <dbReference type="SAM" id="SignalP"/>
    </source>
</evidence>
<gene>
    <name evidence="2" type="ORF">PAPYR_9988</name>
</gene>
<keyword evidence="3" id="KW-1185">Reference proteome</keyword>
<dbReference type="Gene3D" id="2.40.50.90">
    <property type="match status" value="1"/>
</dbReference>
<reference evidence="2" key="1">
    <citation type="journal article" date="2022" name="bioRxiv">
        <title>Genomics of Preaxostyla Flagellates Illuminates Evolutionary Transitions and the Path Towards Mitochondrial Loss.</title>
        <authorList>
            <person name="Novak L.V.F."/>
            <person name="Treitli S.C."/>
            <person name="Pyrih J."/>
            <person name="Halakuc P."/>
            <person name="Pipaliya S.V."/>
            <person name="Vacek V."/>
            <person name="Brzon O."/>
            <person name="Soukal P."/>
            <person name="Eme L."/>
            <person name="Dacks J.B."/>
            <person name="Karnkowska A."/>
            <person name="Elias M."/>
            <person name="Hampl V."/>
        </authorList>
    </citation>
    <scope>NUCLEOTIDE SEQUENCE</scope>
    <source>
        <strain evidence="2">RCP-MX</strain>
    </source>
</reference>
<comment type="caution">
    <text evidence="2">The sequence shown here is derived from an EMBL/GenBank/DDBJ whole genome shotgun (WGS) entry which is preliminary data.</text>
</comment>
<dbReference type="InterPro" id="IPR035437">
    <property type="entry name" value="SNase_OB-fold_sf"/>
</dbReference>
<protein>
    <submittedName>
        <fullName evidence="2">Uncharacterized protein</fullName>
    </submittedName>
</protein>
<organism evidence="2 3">
    <name type="scientific">Paratrimastix pyriformis</name>
    <dbReference type="NCBI Taxonomy" id="342808"/>
    <lineage>
        <taxon>Eukaryota</taxon>
        <taxon>Metamonada</taxon>
        <taxon>Preaxostyla</taxon>
        <taxon>Paratrimastigidae</taxon>
        <taxon>Paratrimastix</taxon>
    </lineage>
</organism>
<dbReference type="SUPFAM" id="SSF50199">
    <property type="entry name" value="Staphylococcal nuclease"/>
    <property type="match status" value="1"/>
</dbReference>
<sequence>MVFFSAFPVFFFGLNFSTSGATIIIYGTPQGGPPPENQITLENLLAPRMRSAESTEEPYTGESRDFLRRICVGKQVRFQITRPGMQPGRDYGSVFLVEGSGAKRPCTHCEAQLGDPSWHDCASEEGQRDMRLRQYRKQLELAQQAVRTLREGPASDDKIAKTWTEALNPPLPNRFLGRAMVFWRLMRVRGREVCILFECLRAARLELKLPGKQTFNVYQTAHYLDHRVDIPLVNVVGLADVFMLIYAARRCFAGPPAAPST</sequence>
<dbReference type="Proteomes" id="UP001141327">
    <property type="component" value="Unassembled WGS sequence"/>
</dbReference>
<accession>A0ABQ8U721</accession>
<name>A0ABQ8U721_9EUKA</name>
<feature type="signal peptide" evidence="1">
    <location>
        <begin position="1"/>
        <end position="21"/>
    </location>
</feature>
<feature type="chain" id="PRO_5047402331" evidence="1">
    <location>
        <begin position="22"/>
        <end position="261"/>
    </location>
</feature>
<evidence type="ECO:0000313" key="2">
    <source>
        <dbReference type="EMBL" id="KAJ4455139.1"/>
    </source>
</evidence>
<dbReference type="EMBL" id="JAPMOS010000118">
    <property type="protein sequence ID" value="KAJ4455139.1"/>
    <property type="molecule type" value="Genomic_DNA"/>
</dbReference>
<keyword evidence="1" id="KW-0732">Signal</keyword>
<proteinExistence type="predicted"/>